<dbReference type="SMART" id="SM00862">
    <property type="entry name" value="Trans_reg_C"/>
    <property type="match status" value="1"/>
</dbReference>
<dbReference type="InterPro" id="IPR036388">
    <property type="entry name" value="WH-like_DNA-bd_sf"/>
</dbReference>
<keyword evidence="3" id="KW-0804">Transcription</keyword>
<feature type="domain" description="OmpR/PhoB-type" evidence="7">
    <location>
        <begin position="114"/>
        <end position="208"/>
    </location>
</feature>
<dbReference type="InterPro" id="IPR039420">
    <property type="entry name" value="WalR-like"/>
</dbReference>
<dbReference type="AlphaFoldDB" id="A0A4V1ABK7"/>
<evidence type="ECO:0000313" key="8">
    <source>
        <dbReference type="EMBL" id="QBM28303.1"/>
    </source>
</evidence>
<sequence length="209" mass="22676">MIGKAVREGLVQAGFAVDWVTDGHAAELSMSSVAYDLAILDLGLPKKDGMALLTTLRRMGNHLPIVIVSARDTVQDRIAGLTAGADDYVLKPFDPDELLARVRAVLRRHAGSGSSLLVIGSLSLDPERRSVTQSGRPVELSTREFAVLEALMQRPGTVVSRQKLEETVYGWGEEVGSNAIEVHMHYLRKKLGATVIMNVRGVGYRVTEG</sequence>
<evidence type="ECO:0000259" key="6">
    <source>
        <dbReference type="PROSITE" id="PS50110"/>
    </source>
</evidence>
<dbReference type="GO" id="GO:0000976">
    <property type="term" value="F:transcription cis-regulatory region binding"/>
    <property type="evidence" value="ECO:0007669"/>
    <property type="project" value="TreeGrafter"/>
</dbReference>
<reference evidence="8 9" key="1">
    <citation type="submission" date="2019-03" db="EMBL/GenBank/DDBJ databases">
        <authorList>
            <person name="Sebastian G."/>
            <person name="Baumann P."/>
            <person name="Ruckert C."/>
            <person name="Kalinowski J."/>
            <person name="Nebel B."/>
            <person name="Takors R."/>
            <person name="Blombach B."/>
        </authorList>
    </citation>
    <scope>NUCLEOTIDE SEQUENCE [LARGE SCALE GENOMIC DNA]</scope>
    <source>
        <strain evidence="8 9">DSM 1084</strain>
    </source>
</reference>
<dbReference type="Pfam" id="PF00486">
    <property type="entry name" value="Trans_reg_C"/>
    <property type="match status" value="1"/>
</dbReference>
<dbReference type="KEGG" id="hpse:HPF_11440"/>
<dbReference type="PANTHER" id="PTHR48111">
    <property type="entry name" value="REGULATOR OF RPOS"/>
    <property type="match status" value="1"/>
</dbReference>
<organism evidence="8 9">
    <name type="scientific">Hydrogenophaga pseudoflava</name>
    <name type="common">Pseudomonas carboxydoflava</name>
    <dbReference type="NCBI Taxonomy" id="47421"/>
    <lineage>
        <taxon>Bacteria</taxon>
        <taxon>Pseudomonadati</taxon>
        <taxon>Pseudomonadota</taxon>
        <taxon>Betaproteobacteria</taxon>
        <taxon>Burkholderiales</taxon>
        <taxon>Comamonadaceae</taxon>
        <taxon>Hydrogenophaga</taxon>
    </lineage>
</organism>
<keyword evidence="4" id="KW-0597">Phosphoprotein</keyword>
<dbReference type="InterPro" id="IPR001789">
    <property type="entry name" value="Sig_transdc_resp-reg_receiver"/>
</dbReference>
<accession>A0A4V1ABK7</accession>
<dbReference type="EMBL" id="CP037867">
    <property type="protein sequence ID" value="QBM28303.1"/>
    <property type="molecule type" value="Genomic_DNA"/>
</dbReference>
<dbReference type="Pfam" id="PF00072">
    <property type="entry name" value="Response_reg"/>
    <property type="match status" value="1"/>
</dbReference>
<dbReference type="PROSITE" id="PS51755">
    <property type="entry name" value="OMPR_PHOB"/>
    <property type="match status" value="1"/>
</dbReference>
<evidence type="ECO:0000259" key="7">
    <source>
        <dbReference type="PROSITE" id="PS51755"/>
    </source>
</evidence>
<evidence type="ECO:0000256" key="1">
    <source>
        <dbReference type="ARBA" id="ARBA00023015"/>
    </source>
</evidence>
<evidence type="ECO:0000256" key="2">
    <source>
        <dbReference type="ARBA" id="ARBA00023125"/>
    </source>
</evidence>
<feature type="domain" description="Response regulatory" evidence="6">
    <location>
        <begin position="1"/>
        <end position="106"/>
    </location>
</feature>
<dbReference type="SMART" id="SM00448">
    <property type="entry name" value="REC"/>
    <property type="match status" value="1"/>
</dbReference>
<dbReference type="Gene3D" id="1.10.10.10">
    <property type="entry name" value="Winged helix-like DNA-binding domain superfamily/Winged helix DNA-binding domain"/>
    <property type="match status" value="1"/>
</dbReference>
<dbReference type="PANTHER" id="PTHR48111:SF67">
    <property type="entry name" value="TRANSCRIPTIONAL REGULATORY PROTEIN TCTD"/>
    <property type="match status" value="1"/>
</dbReference>
<dbReference type="Gene3D" id="3.40.50.2300">
    <property type="match status" value="1"/>
</dbReference>
<dbReference type="GO" id="GO:0005829">
    <property type="term" value="C:cytosol"/>
    <property type="evidence" value="ECO:0007669"/>
    <property type="project" value="TreeGrafter"/>
</dbReference>
<dbReference type="CDD" id="cd00383">
    <property type="entry name" value="trans_reg_C"/>
    <property type="match status" value="1"/>
</dbReference>
<dbReference type="SUPFAM" id="SSF52172">
    <property type="entry name" value="CheY-like"/>
    <property type="match status" value="1"/>
</dbReference>
<keyword evidence="2 5" id="KW-0238">DNA-binding</keyword>
<feature type="modified residue" description="4-aspartylphosphate" evidence="4">
    <location>
        <position position="41"/>
    </location>
</feature>
<evidence type="ECO:0000313" key="9">
    <source>
        <dbReference type="Proteomes" id="UP000293912"/>
    </source>
</evidence>
<dbReference type="InterPro" id="IPR011006">
    <property type="entry name" value="CheY-like_superfamily"/>
</dbReference>
<keyword evidence="1" id="KW-0805">Transcription regulation</keyword>
<proteinExistence type="predicted"/>
<evidence type="ECO:0000256" key="4">
    <source>
        <dbReference type="PROSITE-ProRule" id="PRU00169"/>
    </source>
</evidence>
<dbReference type="PROSITE" id="PS50110">
    <property type="entry name" value="RESPONSE_REGULATORY"/>
    <property type="match status" value="1"/>
</dbReference>
<feature type="DNA-binding region" description="OmpR/PhoB-type" evidence="5">
    <location>
        <begin position="114"/>
        <end position="208"/>
    </location>
</feature>
<dbReference type="InterPro" id="IPR001867">
    <property type="entry name" value="OmpR/PhoB-type_DNA-bd"/>
</dbReference>
<dbReference type="GO" id="GO:0000156">
    <property type="term" value="F:phosphorelay response regulator activity"/>
    <property type="evidence" value="ECO:0007669"/>
    <property type="project" value="TreeGrafter"/>
</dbReference>
<keyword evidence="9" id="KW-1185">Reference proteome</keyword>
<evidence type="ECO:0000256" key="5">
    <source>
        <dbReference type="PROSITE-ProRule" id="PRU01091"/>
    </source>
</evidence>
<dbReference type="GO" id="GO:0006355">
    <property type="term" value="P:regulation of DNA-templated transcription"/>
    <property type="evidence" value="ECO:0007669"/>
    <property type="project" value="InterPro"/>
</dbReference>
<dbReference type="Gene3D" id="6.10.250.690">
    <property type="match status" value="1"/>
</dbReference>
<gene>
    <name evidence="8" type="primary">qseB2</name>
    <name evidence="8" type="ORF">HPF_11440</name>
</gene>
<dbReference type="CDD" id="cd17624">
    <property type="entry name" value="REC_OmpR_PmrA-like"/>
    <property type="match status" value="1"/>
</dbReference>
<dbReference type="GO" id="GO:0032993">
    <property type="term" value="C:protein-DNA complex"/>
    <property type="evidence" value="ECO:0007669"/>
    <property type="project" value="TreeGrafter"/>
</dbReference>
<name>A0A4V1ABK7_HYDPS</name>
<dbReference type="Proteomes" id="UP000293912">
    <property type="component" value="Chromosome"/>
</dbReference>
<protein>
    <submittedName>
        <fullName evidence="8">Transcriptional regulatory protein QseB</fullName>
    </submittedName>
</protein>
<evidence type="ECO:0000256" key="3">
    <source>
        <dbReference type="ARBA" id="ARBA00023163"/>
    </source>
</evidence>